<accession>A0ABS8FVN2</accession>
<gene>
    <name evidence="6" type="ORF">LKD70_06580</name>
</gene>
<evidence type="ECO:0000256" key="1">
    <source>
        <dbReference type="ARBA" id="ARBA00005417"/>
    </source>
</evidence>
<sequence length="290" mass="32273">MSDALLVTGLHKNYGDHAVLKGVDFSVRRGEIFALLGSNGAGKTTTLECIEGLRRYDSGTITVNGRTGIQLQSASLPEHIRAMEAVRLFAGWNRTSADETMLSSLGIGELSGKQYYQLSTGQKRRLHLALALIRDPDILFLDEPTAGLDVEARISLHRQIRRLKEQGKTIILASHDMAEVETLCDRIAILAGGKIAFIGTVPELNEQVGRHYKITVRVERPGQTLSEYREELFPENGTETYETYESDDIAETLLSLLGQYKKDGTVISDIRVDRGSLEQHFMKIAKENNR</sequence>
<organism evidence="6 7">
    <name type="scientific">Ruminococcus turbiniformis</name>
    <dbReference type="NCBI Taxonomy" id="2881258"/>
    <lineage>
        <taxon>Bacteria</taxon>
        <taxon>Bacillati</taxon>
        <taxon>Bacillota</taxon>
        <taxon>Clostridia</taxon>
        <taxon>Eubacteriales</taxon>
        <taxon>Oscillospiraceae</taxon>
        <taxon>Ruminococcus</taxon>
    </lineage>
</organism>
<evidence type="ECO:0000256" key="4">
    <source>
        <dbReference type="ARBA" id="ARBA00022840"/>
    </source>
</evidence>
<keyword evidence="7" id="KW-1185">Reference proteome</keyword>
<reference evidence="6 7" key="1">
    <citation type="submission" date="2021-10" db="EMBL/GenBank/DDBJ databases">
        <title>Anaerobic single-cell dispensing facilitates the cultivation of human gut bacteria.</title>
        <authorList>
            <person name="Afrizal A."/>
        </authorList>
    </citation>
    <scope>NUCLEOTIDE SEQUENCE [LARGE SCALE GENOMIC DNA]</scope>
    <source>
        <strain evidence="6 7">CLA-AA-H200</strain>
    </source>
</reference>
<evidence type="ECO:0000313" key="6">
    <source>
        <dbReference type="EMBL" id="MCC2254106.1"/>
    </source>
</evidence>
<evidence type="ECO:0000256" key="2">
    <source>
        <dbReference type="ARBA" id="ARBA00022448"/>
    </source>
</evidence>
<keyword evidence="4 6" id="KW-0067">ATP-binding</keyword>
<dbReference type="Proteomes" id="UP001198151">
    <property type="component" value="Unassembled WGS sequence"/>
</dbReference>
<feature type="domain" description="ABC transporter" evidence="5">
    <location>
        <begin position="5"/>
        <end position="217"/>
    </location>
</feature>
<dbReference type="GO" id="GO:0005524">
    <property type="term" value="F:ATP binding"/>
    <property type="evidence" value="ECO:0007669"/>
    <property type="project" value="UniProtKB-KW"/>
</dbReference>
<comment type="caution">
    <text evidence="6">The sequence shown here is derived from an EMBL/GenBank/DDBJ whole genome shotgun (WGS) entry which is preliminary data.</text>
</comment>
<dbReference type="SUPFAM" id="SSF52540">
    <property type="entry name" value="P-loop containing nucleoside triphosphate hydrolases"/>
    <property type="match status" value="1"/>
</dbReference>
<dbReference type="CDD" id="cd03230">
    <property type="entry name" value="ABC_DR_subfamily_A"/>
    <property type="match status" value="1"/>
</dbReference>
<protein>
    <submittedName>
        <fullName evidence="6">ABC transporter ATP-binding protein</fullName>
    </submittedName>
</protein>
<comment type="similarity">
    <text evidence="1">Belongs to the ABC transporter superfamily.</text>
</comment>
<dbReference type="PANTHER" id="PTHR42711:SF5">
    <property type="entry name" value="ABC TRANSPORTER ATP-BINDING PROTEIN NATA"/>
    <property type="match status" value="1"/>
</dbReference>
<evidence type="ECO:0000259" key="5">
    <source>
        <dbReference type="PROSITE" id="PS50893"/>
    </source>
</evidence>
<dbReference type="PANTHER" id="PTHR42711">
    <property type="entry name" value="ABC TRANSPORTER ATP-BINDING PROTEIN"/>
    <property type="match status" value="1"/>
</dbReference>
<keyword evidence="2" id="KW-0813">Transport</keyword>
<dbReference type="SMART" id="SM00382">
    <property type="entry name" value="AAA"/>
    <property type="match status" value="1"/>
</dbReference>
<keyword evidence="3" id="KW-0547">Nucleotide-binding</keyword>
<dbReference type="PROSITE" id="PS50893">
    <property type="entry name" value="ABC_TRANSPORTER_2"/>
    <property type="match status" value="1"/>
</dbReference>
<dbReference type="EMBL" id="JAJEQX010000009">
    <property type="protein sequence ID" value="MCC2254106.1"/>
    <property type="molecule type" value="Genomic_DNA"/>
</dbReference>
<dbReference type="Gene3D" id="3.40.50.300">
    <property type="entry name" value="P-loop containing nucleotide triphosphate hydrolases"/>
    <property type="match status" value="1"/>
</dbReference>
<name>A0ABS8FVN2_9FIRM</name>
<dbReference type="Pfam" id="PF00005">
    <property type="entry name" value="ABC_tran"/>
    <property type="match status" value="1"/>
</dbReference>
<evidence type="ECO:0000256" key="3">
    <source>
        <dbReference type="ARBA" id="ARBA00022741"/>
    </source>
</evidence>
<dbReference type="InterPro" id="IPR003439">
    <property type="entry name" value="ABC_transporter-like_ATP-bd"/>
</dbReference>
<dbReference type="InterPro" id="IPR050763">
    <property type="entry name" value="ABC_transporter_ATP-binding"/>
</dbReference>
<dbReference type="InterPro" id="IPR003593">
    <property type="entry name" value="AAA+_ATPase"/>
</dbReference>
<evidence type="ECO:0000313" key="7">
    <source>
        <dbReference type="Proteomes" id="UP001198151"/>
    </source>
</evidence>
<proteinExistence type="inferred from homology"/>
<dbReference type="InterPro" id="IPR027417">
    <property type="entry name" value="P-loop_NTPase"/>
</dbReference>